<dbReference type="EMBL" id="VWFO01000002">
    <property type="protein sequence ID" value="KAA4666610.1"/>
    <property type="molecule type" value="Genomic_DNA"/>
</dbReference>
<evidence type="ECO:0000313" key="19">
    <source>
        <dbReference type="Proteomes" id="UP000318823"/>
    </source>
</evidence>
<accession>A0A139LMF1</accession>
<evidence type="ECO:0000313" key="9">
    <source>
        <dbReference type="EMBL" id="KAA3801781.1"/>
    </source>
</evidence>
<organism evidence="12 21">
    <name type="scientific">Bacteroides ovatus</name>
    <dbReference type="NCBI Taxonomy" id="28116"/>
    <lineage>
        <taxon>Bacteria</taxon>
        <taxon>Pseudomonadati</taxon>
        <taxon>Bacteroidota</taxon>
        <taxon>Bacteroidia</taxon>
        <taxon>Bacteroidales</taxon>
        <taxon>Bacteroidaceae</taxon>
        <taxon>Bacteroides</taxon>
    </lineage>
</organism>
<dbReference type="PANTHER" id="PTHR30572:SF18">
    <property type="entry name" value="ABC-TYPE MACROLIDE FAMILY EXPORT SYSTEM PERMEASE COMPONENT 2"/>
    <property type="match status" value="1"/>
</dbReference>
<evidence type="ECO:0000313" key="10">
    <source>
        <dbReference type="EMBL" id="KAA3930746.1"/>
    </source>
</evidence>
<dbReference type="EMBL" id="VWGP01000010">
    <property type="protein sequence ID" value="KAA4535108.1"/>
    <property type="molecule type" value="Genomic_DNA"/>
</dbReference>
<evidence type="ECO:0000313" key="18">
    <source>
        <dbReference type="Proteomes" id="UP000266492"/>
    </source>
</evidence>
<reference evidence="13" key="6">
    <citation type="submission" date="2022-10" db="EMBL/GenBank/DDBJ databases">
        <title>Human gut microbiome strain richness.</title>
        <authorList>
            <person name="Chen-Liaw A."/>
        </authorList>
    </citation>
    <scope>NUCLEOTIDE SEQUENCE</scope>
    <source>
        <strain evidence="14">BSD2780120875st1_E1_BSD2780120875_150330</strain>
        <strain evidence="13">F7_m1001271B151109d0_201107</strain>
        <strain evidence="15">RTP21484st1_H8_RTP21484_190118</strain>
    </source>
</reference>
<reference evidence="16" key="5">
    <citation type="submission" date="2019-07" db="EMBL/GenBank/DDBJ databases">
        <authorList>
            <person name="Ross B.D."/>
            <person name="Verster A.J."/>
            <person name="Radey M.C."/>
            <person name="Schmidtke D.T."/>
            <person name="Pope C.E."/>
            <person name="Hoffman L.R."/>
            <person name="Hajjar A."/>
            <person name="Peterson S.B."/>
            <person name="Borenstein E."/>
            <person name="Mougous J.D."/>
        </authorList>
    </citation>
    <scope>NUCLEOTIDE SEQUENCE</scope>
    <source>
        <strain evidence="16">3725 D1 iv</strain>
    </source>
</reference>
<dbReference type="GO" id="GO:0005886">
    <property type="term" value="C:plasma membrane"/>
    <property type="evidence" value="ECO:0007669"/>
    <property type="project" value="UniProtKB-SubCell"/>
</dbReference>
<feature type="transmembrane region" description="Helical" evidence="6">
    <location>
        <begin position="333"/>
        <end position="360"/>
    </location>
</feature>
<dbReference type="Proteomes" id="UP000365824">
    <property type="component" value="Unassembled WGS sequence"/>
</dbReference>
<dbReference type="EMBL" id="JAQQPO010000006">
    <property type="protein sequence ID" value="MDC7957847.1"/>
    <property type="molecule type" value="Genomic_DNA"/>
</dbReference>
<dbReference type="Proteomes" id="UP001215078">
    <property type="component" value="Unassembled WGS sequence"/>
</dbReference>
<gene>
    <name evidence="17" type="ORF">DWX70_01765</name>
    <name evidence="16" type="ORF">DYI28_09345</name>
    <name evidence="11" type="ORF">F3B85_14655</name>
    <name evidence="12" type="ORF">F3B98_02455</name>
    <name evidence="10" type="ORF">F3F25_03685</name>
    <name evidence="9" type="ORF">F3F51_20130</name>
    <name evidence="13" type="ORF">PO240_13470</name>
    <name evidence="14" type="ORF">PO382_10710</name>
    <name evidence="15" type="ORF">PQ628_06465</name>
</gene>
<dbReference type="EMBL" id="QRVZ01000001">
    <property type="protein sequence ID" value="RGS88274.1"/>
    <property type="molecule type" value="Genomic_DNA"/>
</dbReference>
<evidence type="ECO:0000313" key="22">
    <source>
        <dbReference type="Proteomes" id="UP000460135"/>
    </source>
</evidence>
<evidence type="ECO:0000313" key="23">
    <source>
        <dbReference type="Proteomes" id="UP000478493"/>
    </source>
</evidence>
<dbReference type="GO" id="GO:0022857">
    <property type="term" value="F:transmembrane transporter activity"/>
    <property type="evidence" value="ECO:0007669"/>
    <property type="project" value="TreeGrafter"/>
</dbReference>
<evidence type="ECO:0000313" key="17">
    <source>
        <dbReference type="EMBL" id="RGS88274.1"/>
    </source>
</evidence>
<dbReference type="Proteomes" id="UP000478493">
    <property type="component" value="Unassembled WGS sequence"/>
</dbReference>
<evidence type="ECO:0000313" key="14">
    <source>
        <dbReference type="EMBL" id="MDC2742696.1"/>
    </source>
</evidence>
<evidence type="ECO:0000313" key="16">
    <source>
        <dbReference type="EMBL" id="QDM08902.1"/>
    </source>
</evidence>
<dbReference type="EMBL" id="VWLX01000017">
    <property type="protein sequence ID" value="KAA3801781.1"/>
    <property type="molecule type" value="Genomic_DNA"/>
</dbReference>
<protein>
    <submittedName>
        <fullName evidence="13">ABC transporter permease</fullName>
    </submittedName>
    <submittedName>
        <fullName evidence="12">FtsX-like permease family protein</fullName>
    </submittedName>
</protein>
<dbReference type="Proteomes" id="UP001219389">
    <property type="component" value="Unassembled WGS sequence"/>
</dbReference>
<keyword evidence="2" id="KW-1003">Cell membrane</keyword>
<dbReference type="AlphaFoldDB" id="A0A139LMF1"/>
<feature type="transmembrane region" description="Helical" evidence="6">
    <location>
        <begin position="769"/>
        <end position="789"/>
    </location>
</feature>
<feature type="domain" description="ABC3 transporter permease C-terminal" evidence="7">
    <location>
        <begin position="686"/>
        <end position="795"/>
    </location>
</feature>
<reference evidence="19" key="1">
    <citation type="journal article" date="2018" name="J. Anim. Genet.">
        <title>Acquired interbacterial defense systems protect against interspecies antagonism in the human gut microbiome.</title>
        <authorList>
            <person name="Ross B.D."/>
            <person name="Verster A.J."/>
            <person name="Radey M.C."/>
            <person name="Schmidtke D.T."/>
            <person name="Pope C.E."/>
            <person name="Hoffman L.R."/>
            <person name="Hajjar A."/>
            <person name="Peterson S.B."/>
            <person name="Borenstein E."/>
            <person name="Mougous J."/>
        </authorList>
    </citation>
    <scope>NUCLEOTIDE SEQUENCE [LARGE SCALE GENOMIC DNA]</scope>
    <source>
        <strain evidence="19">3725 D1 iv</strain>
    </source>
</reference>
<feature type="transmembrane region" description="Helical" evidence="6">
    <location>
        <begin position="21"/>
        <end position="43"/>
    </location>
</feature>
<evidence type="ECO:0000256" key="3">
    <source>
        <dbReference type="ARBA" id="ARBA00022692"/>
    </source>
</evidence>
<evidence type="ECO:0000256" key="4">
    <source>
        <dbReference type="ARBA" id="ARBA00022989"/>
    </source>
</evidence>
<evidence type="ECO:0000313" key="12">
    <source>
        <dbReference type="EMBL" id="KAA4666610.1"/>
    </source>
</evidence>
<evidence type="ECO:0000313" key="11">
    <source>
        <dbReference type="EMBL" id="KAA4535108.1"/>
    </source>
</evidence>
<feature type="transmembrane region" description="Helical" evidence="6">
    <location>
        <begin position="286"/>
        <end position="308"/>
    </location>
</feature>
<proteinExistence type="predicted"/>
<reference evidence="20 21" key="4">
    <citation type="journal article" date="2019" name="Nat. Med.">
        <title>A library of human gut bacterial isolates paired with longitudinal multiomics data enables mechanistic microbiome research.</title>
        <authorList>
            <person name="Poyet M."/>
            <person name="Groussin M."/>
            <person name="Gibbons S.M."/>
            <person name="Avila-Pacheco J."/>
            <person name="Jiang X."/>
            <person name="Kearney S.M."/>
            <person name="Perrotta A.R."/>
            <person name="Berdy B."/>
            <person name="Zhao S."/>
            <person name="Lieberman T.D."/>
            <person name="Swanson P.K."/>
            <person name="Smith M."/>
            <person name="Roesemann S."/>
            <person name="Alexander J.E."/>
            <person name="Rich S.A."/>
            <person name="Livny J."/>
            <person name="Vlamakis H."/>
            <person name="Clish C."/>
            <person name="Bullock K."/>
            <person name="Deik A."/>
            <person name="Scott J."/>
            <person name="Pierce K.A."/>
            <person name="Xavier R.J."/>
            <person name="Alm E.J."/>
        </authorList>
    </citation>
    <scope>NUCLEOTIDE SEQUENCE [LARGE SCALE GENOMIC DNA]</scope>
    <source>
        <strain evidence="12 21">BIOML-A14</strain>
        <strain evidence="10 20">BIOML-A160</strain>
        <strain evidence="9 22">BIOML-A183</strain>
        <strain evidence="11 23">BIOML-A41</strain>
    </source>
</reference>
<dbReference type="STRING" id="28116.Bovatus_01549"/>
<dbReference type="Proteomes" id="UP000460135">
    <property type="component" value="Unassembled WGS sequence"/>
</dbReference>
<evidence type="ECO:0000313" key="20">
    <source>
        <dbReference type="Proteomes" id="UP000365824"/>
    </source>
</evidence>
<reference evidence="17 18" key="3">
    <citation type="submission" date="2018-08" db="EMBL/GenBank/DDBJ databases">
        <title>A genome reference for cultivated species of the human gut microbiota.</title>
        <authorList>
            <person name="Zou Y."/>
            <person name="Xue W."/>
            <person name="Luo G."/>
        </authorList>
    </citation>
    <scope>NUCLEOTIDE SEQUENCE [LARGE SCALE GENOMIC DNA]</scope>
    <source>
        <strain evidence="17 18">AF20-9LB</strain>
    </source>
</reference>
<evidence type="ECO:0000259" key="7">
    <source>
        <dbReference type="Pfam" id="PF02687"/>
    </source>
</evidence>
<feature type="transmembrane region" description="Helical" evidence="6">
    <location>
        <begin position="380"/>
        <end position="405"/>
    </location>
</feature>
<dbReference type="InterPro" id="IPR050250">
    <property type="entry name" value="Macrolide_Exporter_MacB"/>
</dbReference>
<evidence type="ECO:0000256" key="5">
    <source>
        <dbReference type="ARBA" id="ARBA00023136"/>
    </source>
</evidence>
<dbReference type="Proteomes" id="UP000266492">
    <property type="component" value="Unassembled WGS sequence"/>
</dbReference>
<dbReference type="Proteomes" id="UP001214017">
    <property type="component" value="Unassembled WGS sequence"/>
</dbReference>
<feature type="transmembrane region" description="Helical" evidence="6">
    <location>
        <begin position="679"/>
        <end position="706"/>
    </location>
</feature>
<dbReference type="InterPro" id="IPR003838">
    <property type="entry name" value="ABC3_permease_C"/>
</dbReference>
<evidence type="ECO:0000313" key="21">
    <source>
        <dbReference type="Proteomes" id="UP000435985"/>
    </source>
</evidence>
<dbReference type="EMBL" id="CP041395">
    <property type="protein sequence ID" value="QDM08902.1"/>
    <property type="molecule type" value="Genomic_DNA"/>
</dbReference>
<evidence type="ECO:0000313" key="15">
    <source>
        <dbReference type="EMBL" id="MDC7957847.1"/>
    </source>
</evidence>
<keyword evidence="5 6" id="KW-0472">Membrane</keyword>
<keyword evidence="3 6" id="KW-0812">Transmembrane</keyword>
<dbReference type="Pfam" id="PF12704">
    <property type="entry name" value="MacB_PCD"/>
    <property type="match status" value="2"/>
</dbReference>
<evidence type="ECO:0000259" key="8">
    <source>
        <dbReference type="Pfam" id="PF12704"/>
    </source>
</evidence>
<feature type="transmembrane region" description="Helical" evidence="6">
    <location>
        <begin position="727"/>
        <end position="749"/>
    </location>
</feature>
<evidence type="ECO:0000256" key="1">
    <source>
        <dbReference type="ARBA" id="ARBA00004651"/>
    </source>
</evidence>
<dbReference type="PANTHER" id="PTHR30572">
    <property type="entry name" value="MEMBRANE COMPONENT OF TRANSPORTER-RELATED"/>
    <property type="match status" value="1"/>
</dbReference>
<dbReference type="Proteomes" id="UP000435985">
    <property type="component" value="Unassembled WGS sequence"/>
</dbReference>
<feature type="domain" description="ABC3 transporter permease C-terminal" evidence="7">
    <location>
        <begin position="291"/>
        <end position="408"/>
    </location>
</feature>
<dbReference type="EMBL" id="JAQNWR010000008">
    <property type="protein sequence ID" value="MDC2408883.1"/>
    <property type="molecule type" value="Genomic_DNA"/>
</dbReference>
<dbReference type="EMBL" id="VWLB01000004">
    <property type="protein sequence ID" value="KAA3930746.1"/>
    <property type="molecule type" value="Genomic_DNA"/>
</dbReference>
<dbReference type="Pfam" id="PF02687">
    <property type="entry name" value="FtsX"/>
    <property type="match status" value="2"/>
</dbReference>
<sequence length="806" mass="92495">MIGNYWNSAYRNLMKRKKFSFINIFGLAIGMASALLMLTYVTFEFSFDKMHTKYAHIYRVQSTFHEGEVLTDYWATSSFGYASAMKENLAGIEDYTRIATHLQPEQIVKYGELTLRENQIAYADPGFFRLFDFELLKGDKKTCLSMPRQVVITERIARKYFKDEDPIGKILIFTGTYDKVSCEVTGVMKEMPSNSHIHYNFLISYASLPQYMQEYWYKHEAYTYVLLDSPERKAEIEKEFPVMAEKYKTEEALKNKTWGVSLIPLADIHLTPQIGYETETKGNRSAMIALIFAAVAILVIAWINYINLTVARSMERAKEVGVRRVVGAFRQQLIYQFLFEALVMNLIAFILAVGLIELVLPHFNQLVGRTVTFSVWFMDYWWILLVLVFIAGIFISGYYPALALLNRKPITLLKGKFLHSKSGDRTRQVLVVVQYTASMILLCVTLIVFAQLNFMRNQSLGVKTSQTLVVKFPGHTEGQNIKLEAMKKAIARLPLVHRVTFSGAVPGEEVATFLSNRRTNDALKQNRLYEMLACDPDYADAYGLQIVAGRSFSEEYGDDVDKLVINETAVRNLGFASNDEAIGELVTVECTDAPMQIIGVVKDYHQQALSKNYTPIMLIHKDKIDWLPQRYISVVMASGNPRELVSQVQEIWNQYFADSSFDYFFLDQFFDHQYRQDEVFGAMIGSFTGLAIFISCLGLWVLVMFSCSTRTKEMGIRKVLGASRWNLFYQLVKGFFQLILIAVVIALPVAWFSMNAWLSHYAFRTDLKAWFFIVPVLLMLFISFVTVAFQTMKIIMSKPARSLRYE</sequence>
<comment type="subcellular location">
    <subcellularLocation>
        <location evidence="1">Cell membrane</location>
        <topology evidence="1">Multi-pass membrane protein</topology>
    </subcellularLocation>
</comment>
<dbReference type="Proteomes" id="UP000318823">
    <property type="component" value="Chromosome"/>
</dbReference>
<evidence type="ECO:0000313" key="13">
    <source>
        <dbReference type="EMBL" id="MDC2408883.1"/>
    </source>
</evidence>
<evidence type="ECO:0000256" key="6">
    <source>
        <dbReference type="SAM" id="Phobius"/>
    </source>
</evidence>
<reference evidence="16" key="2">
    <citation type="journal article" date="2018" name="Nature">
        <title>Human gut bacteria contain acquired interbacterial defence systems.</title>
        <authorList>
            <person name="Ross B.D."/>
            <person name="Verster A.J."/>
            <person name="Radey M.C."/>
            <person name="Schmidtke D.T."/>
            <person name="Pope C.E."/>
            <person name="Hoffman L.R."/>
            <person name="Hajjar A."/>
            <person name="Peterson S.B."/>
            <person name="Borenstein E."/>
            <person name="Mougous J."/>
        </authorList>
    </citation>
    <scope>NUCLEOTIDE SEQUENCE</scope>
    <source>
        <strain evidence="16">3725 D1 iv</strain>
    </source>
</reference>
<feature type="domain" description="MacB-like periplasmic core" evidence="8">
    <location>
        <begin position="462"/>
        <end position="641"/>
    </location>
</feature>
<dbReference type="EMBL" id="JAQNZF010000011">
    <property type="protein sequence ID" value="MDC2742696.1"/>
    <property type="molecule type" value="Genomic_DNA"/>
</dbReference>
<dbReference type="InterPro" id="IPR025857">
    <property type="entry name" value="MacB_PCD"/>
</dbReference>
<keyword evidence="4 6" id="KW-1133">Transmembrane helix</keyword>
<dbReference type="GeneID" id="29451756"/>
<dbReference type="KEGG" id="boa:Bovatus_01549"/>
<dbReference type="RefSeq" id="WP_004300610.1">
    <property type="nucleotide sequence ID" value="NZ_BAABYJ010000001.1"/>
</dbReference>
<feature type="domain" description="MacB-like periplasmic core" evidence="8">
    <location>
        <begin position="20"/>
        <end position="239"/>
    </location>
</feature>
<evidence type="ECO:0000256" key="2">
    <source>
        <dbReference type="ARBA" id="ARBA00022475"/>
    </source>
</evidence>
<feature type="transmembrane region" description="Helical" evidence="6">
    <location>
        <begin position="426"/>
        <end position="450"/>
    </location>
</feature>
<name>A0A139LMF1_BACOV</name>